<dbReference type="Pfam" id="PF02263">
    <property type="entry name" value="GBP"/>
    <property type="match status" value="1"/>
</dbReference>
<keyword evidence="1" id="KW-0547">Nucleotide-binding</keyword>
<organism evidence="5 6">
    <name type="scientific">Strigamia maritima</name>
    <name type="common">European centipede</name>
    <name type="synonym">Geophilus maritimus</name>
    <dbReference type="NCBI Taxonomy" id="126957"/>
    <lineage>
        <taxon>Eukaryota</taxon>
        <taxon>Metazoa</taxon>
        <taxon>Ecdysozoa</taxon>
        <taxon>Arthropoda</taxon>
        <taxon>Myriapoda</taxon>
        <taxon>Chilopoda</taxon>
        <taxon>Pleurostigmophora</taxon>
        <taxon>Geophilomorpha</taxon>
        <taxon>Linotaeniidae</taxon>
        <taxon>Strigamia</taxon>
    </lineage>
</organism>
<dbReference type="EnsemblMetazoa" id="SMAR000082-RA">
    <property type="protein sequence ID" value="SMAR000082-PA"/>
    <property type="gene ID" value="SMAR000082"/>
</dbReference>
<evidence type="ECO:0000313" key="5">
    <source>
        <dbReference type="EnsemblMetazoa" id="SMAR000082-PA"/>
    </source>
</evidence>
<keyword evidence="2" id="KW-0342">GTP-binding</keyword>
<reference evidence="6" key="1">
    <citation type="submission" date="2011-05" db="EMBL/GenBank/DDBJ databases">
        <authorList>
            <person name="Richards S.R."/>
            <person name="Qu J."/>
            <person name="Jiang H."/>
            <person name="Jhangiani S.N."/>
            <person name="Agravi P."/>
            <person name="Goodspeed R."/>
            <person name="Gross S."/>
            <person name="Mandapat C."/>
            <person name="Jackson L."/>
            <person name="Mathew T."/>
            <person name="Pu L."/>
            <person name="Thornton R."/>
            <person name="Saada N."/>
            <person name="Wilczek-Boney K.B."/>
            <person name="Lee S."/>
            <person name="Kovar C."/>
            <person name="Wu Y."/>
            <person name="Scherer S.E."/>
            <person name="Worley K.C."/>
            <person name="Muzny D.M."/>
            <person name="Gibbs R."/>
        </authorList>
    </citation>
    <scope>NUCLEOTIDE SEQUENCE</scope>
    <source>
        <strain evidence="6">Brora</strain>
    </source>
</reference>
<protein>
    <recommendedName>
        <fullName evidence="4">GB1/RHD3-type G domain-containing protein</fullName>
    </recommendedName>
</protein>
<evidence type="ECO:0000256" key="3">
    <source>
        <dbReference type="PROSITE-ProRule" id="PRU01052"/>
    </source>
</evidence>
<reference evidence="5" key="2">
    <citation type="submission" date="2015-02" db="UniProtKB">
        <authorList>
            <consortium name="EnsemblMetazoa"/>
        </authorList>
    </citation>
    <scope>IDENTIFICATION</scope>
</reference>
<dbReference type="STRING" id="126957.T1IGX9"/>
<dbReference type="OMA" id="HWMEGAD"/>
<dbReference type="AlphaFoldDB" id="T1IGX9"/>
<dbReference type="GO" id="GO:0005525">
    <property type="term" value="F:GTP binding"/>
    <property type="evidence" value="ECO:0007669"/>
    <property type="project" value="UniProtKB-KW"/>
</dbReference>
<evidence type="ECO:0000256" key="1">
    <source>
        <dbReference type="ARBA" id="ARBA00022741"/>
    </source>
</evidence>
<dbReference type="eggNOG" id="KOG2037">
    <property type="taxonomic scope" value="Eukaryota"/>
</dbReference>
<sequence length="103" mass="11913">MAEQIVSDDLTLNSDILQRILTHKNVSKLKVAIISIAGPFRKGKSFLLNFFIRYLRRNCSPDWLTVDLDEDMQGFHWMEGADADTRGVWLWPEPFIVDDVAIF</sequence>
<dbReference type="GO" id="GO:0003924">
    <property type="term" value="F:GTPase activity"/>
    <property type="evidence" value="ECO:0007669"/>
    <property type="project" value="InterPro"/>
</dbReference>
<proteinExistence type="inferred from homology"/>
<evidence type="ECO:0000259" key="4">
    <source>
        <dbReference type="PROSITE" id="PS51715"/>
    </source>
</evidence>
<name>T1IGX9_STRMM</name>
<dbReference type="PhylomeDB" id="T1IGX9"/>
<dbReference type="PANTHER" id="PTHR10751">
    <property type="entry name" value="GUANYLATE BINDING PROTEIN"/>
    <property type="match status" value="1"/>
</dbReference>
<keyword evidence="6" id="KW-1185">Reference proteome</keyword>
<dbReference type="Gene3D" id="3.40.50.300">
    <property type="entry name" value="P-loop containing nucleotide triphosphate hydrolases"/>
    <property type="match status" value="1"/>
</dbReference>
<dbReference type="Proteomes" id="UP000014500">
    <property type="component" value="Unassembled WGS sequence"/>
</dbReference>
<dbReference type="InterPro" id="IPR015894">
    <property type="entry name" value="Guanylate-bd_N"/>
</dbReference>
<dbReference type="InterPro" id="IPR030386">
    <property type="entry name" value="G_GB1_RHD3_dom"/>
</dbReference>
<dbReference type="SUPFAM" id="SSF52540">
    <property type="entry name" value="P-loop containing nucleoside triphosphate hydrolases"/>
    <property type="match status" value="1"/>
</dbReference>
<comment type="similarity">
    <text evidence="3">Belongs to the TRAFAC class dynamin-like GTPase superfamily. GB1/RHD3 GTPase family.</text>
</comment>
<evidence type="ECO:0000313" key="6">
    <source>
        <dbReference type="Proteomes" id="UP000014500"/>
    </source>
</evidence>
<dbReference type="HOGENOM" id="CLU_147095_0_0_1"/>
<dbReference type="InterPro" id="IPR027417">
    <property type="entry name" value="P-loop_NTPase"/>
</dbReference>
<dbReference type="PROSITE" id="PS51715">
    <property type="entry name" value="G_GB1_RHD3"/>
    <property type="match status" value="1"/>
</dbReference>
<dbReference type="EMBL" id="AFFK01012941">
    <property type="status" value="NOT_ANNOTATED_CDS"/>
    <property type="molecule type" value="Genomic_DNA"/>
</dbReference>
<accession>T1IGX9</accession>
<feature type="domain" description="GB1/RHD3-type G" evidence="4">
    <location>
        <begin position="28"/>
        <end position="103"/>
    </location>
</feature>
<evidence type="ECO:0000256" key="2">
    <source>
        <dbReference type="ARBA" id="ARBA00023134"/>
    </source>
</evidence>